<gene>
    <name evidence="1" type="ORF">OV079_10300</name>
</gene>
<evidence type="ECO:0000313" key="1">
    <source>
        <dbReference type="EMBL" id="MCY1005950.1"/>
    </source>
</evidence>
<keyword evidence="2" id="KW-1185">Reference proteome</keyword>
<proteinExistence type="predicted"/>
<organism evidence="1 2">
    <name type="scientific">Nannocystis pusilla</name>
    <dbReference type="NCBI Taxonomy" id="889268"/>
    <lineage>
        <taxon>Bacteria</taxon>
        <taxon>Pseudomonadati</taxon>
        <taxon>Myxococcota</taxon>
        <taxon>Polyangia</taxon>
        <taxon>Nannocystales</taxon>
        <taxon>Nannocystaceae</taxon>
        <taxon>Nannocystis</taxon>
    </lineage>
</organism>
<comment type="caution">
    <text evidence="1">The sequence shown here is derived from an EMBL/GenBank/DDBJ whole genome shotgun (WGS) entry which is preliminary data.</text>
</comment>
<accession>A0A9X3IWH9</accession>
<name>A0A9X3IWH9_9BACT</name>
<dbReference type="RefSeq" id="WP_267767885.1">
    <property type="nucleotide sequence ID" value="NZ_JAPNKE010000002.1"/>
</dbReference>
<dbReference type="AlphaFoldDB" id="A0A9X3IWH9"/>
<protein>
    <submittedName>
        <fullName evidence="1">Uncharacterized protein</fullName>
    </submittedName>
</protein>
<dbReference type="EMBL" id="JAPNKE010000002">
    <property type="protein sequence ID" value="MCY1005950.1"/>
    <property type="molecule type" value="Genomic_DNA"/>
</dbReference>
<reference evidence="1" key="1">
    <citation type="submission" date="2022-11" db="EMBL/GenBank/DDBJ databases">
        <title>Minimal conservation of predation-associated metabolite biosynthetic gene clusters underscores biosynthetic potential of Myxococcota including descriptions for ten novel species: Archangium lansinium sp. nov., Myxococcus landrumus sp. nov., Nannocystis bai.</title>
        <authorList>
            <person name="Ahearne A."/>
            <person name="Stevens C."/>
            <person name="Phillips K."/>
        </authorList>
    </citation>
    <scope>NUCLEOTIDE SEQUENCE</scope>
    <source>
        <strain evidence="1">Na p29</strain>
    </source>
</reference>
<dbReference type="Proteomes" id="UP001150924">
    <property type="component" value="Unassembled WGS sequence"/>
</dbReference>
<sequence length="47" mass="5465">MAVALQVAGQPRFLLYQRKPMRSSWEAALRRGRVIERIVEDGARPRE</sequence>
<evidence type="ECO:0000313" key="2">
    <source>
        <dbReference type="Proteomes" id="UP001150924"/>
    </source>
</evidence>